<reference evidence="5" key="1">
    <citation type="journal article" date="2017" name="bioRxiv">
        <title>Comparative analysis of the genomes of Stylophora pistillata and Acropora digitifera provides evidence for extensive differences between species of corals.</title>
        <authorList>
            <person name="Voolstra C.R."/>
            <person name="Li Y."/>
            <person name="Liew Y.J."/>
            <person name="Baumgarten S."/>
            <person name="Zoccola D."/>
            <person name="Flot J.-F."/>
            <person name="Tambutte S."/>
            <person name="Allemand D."/>
            <person name="Aranda M."/>
        </authorList>
    </citation>
    <scope>NUCLEOTIDE SEQUENCE [LARGE SCALE GENOMIC DNA]</scope>
</reference>
<organism evidence="4 5">
    <name type="scientific">Stylophora pistillata</name>
    <name type="common">Smooth cauliflower coral</name>
    <dbReference type="NCBI Taxonomy" id="50429"/>
    <lineage>
        <taxon>Eukaryota</taxon>
        <taxon>Metazoa</taxon>
        <taxon>Cnidaria</taxon>
        <taxon>Anthozoa</taxon>
        <taxon>Hexacorallia</taxon>
        <taxon>Scleractinia</taxon>
        <taxon>Astrocoeniina</taxon>
        <taxon>Pocilloporidae</taxon>
        <taxon>Stylophora</taxon>
    </lineage>
</organism>
<dbReference type="SUPFAM" id="SSF55753">
    <property type="entry name" value="Actin depolymerizing proteins"/>
    <property type="match status" value="1"/>
</dbReference>
<dbReference type="STRING" id="50429.A0A2B4RXI6"/>
<gene>
    <name evidence="4" type="primary">GMFG</name>
    <name evidence="4" type="ORF">AWC38_SpisGene13604</name>
</gene>
<proteinExistence type="inferred from homology"/>
<dbReference type="GO" id="GO:0071933">
    <property type="term" value="F:Arp2/3 complex binding"/>
    <property type="evidence" value="ECO:0007669"/>
    <property type="project" value="InterPro"/>
</dbReference>
<dbReference type="GO" id="GO:0030864">
    <property type="term" value="C:cortical actin cytoskeleton"/>
    <property type="evidence" value="ECO:0007669"/>
    <property type="project" value="TreeGrafter"/>
</dbReference>
<feature type="domain" description="ADF-H" evidence="3">
    <location>
        <begin position="640"/>
        <end position="700"/>
    </location>
</feature>
<dbReference type="EMBL" id="LSMT01000259">
    <property type="protein sequence ID" value="PFX21876.1"/>
    <property type="molecule type" value="Genomic_DNA"/>
</dbReference>
<dbReference type="InterPro" id="IPR029006">
    <property type="entry name" value="ADF-H/Gelsolin-like_dom_sf"/>
</dbReference>
<dbReference type="InterPro" id="IPR011171">
    <property type="entry name" value="GMF"/>
</dbReference>
<evidence type="ECO:0000313" key="5">
    <source>
        <dbReference type="Proteomes" id="UP000225706"/>
    </source>
</evidence>
<feature type="region of interest" description="Disordered" evidence="2">
    <location>
        <begin position="1"/>
        <end position="26"/>
    </location>
</feature>
<evidence type="ECO:0000256" key="1">
    <source>
        <dbReference type="ARBA" id="ARBA00010055"/>
    </source>
</evidence>
<dbReference type="Proteomes" id="UP000225706">
    <property type="component" value="Unassembled WGS sequence"/>
</dbReference>
<dbReference type="InterPro" id="IPR002108">
    <property type="entry name" value="ADF-H"/>
</dbReference>
<dbReference type="PANTHER" id="PTHR11249">
    <property type="entry name" value="GLIAL FACTOR NATURATION FACTOR"/>
    <property type="match status" value="1"/>
</dbReference>
<dbReference type="GO" id="GO:0034316">
    <property type="term" value="P:negative regulation of Arp2/3 complex-mediated actin nucleation"/>
    <property type="evidence" value="ECO:0007669"/>
    <property type="project" value="TreeGrafter"/>
</dbReference>
<evidence type="ECO:0000256" key="2">
    <source>
        <dbReference type="SAM" id="MobiDB-lite"/>
    </source>
</evidence>
<keyword evidence="5" id="KW-1185">Reference proteome</keyword>
<dbReference type="PANTHER" id="PTHR11249:SF2">
    <property type="entry name" value="GLIA MATURATION FACTOR"/>
    <property type="match status" value="1"/>
</dbReference>
<comment type="caution">
    <text evidence="4">The sequence shown here is derived from an EMBL/GenBank/DDBJ whole genome shotgun (WGS) entry which is preliminary data.</text>
</comment>
<protein>
    <submittedName>
        <fullName evidence="4">Glia maturation factor gamma</fullName>
    </submittedName>
</protein>
<feature type="region of interest" description="Disordered" evidence="2">
    <location>
        <begin position="466"/>
        <end position="489"/>
    </location>
</feature>
<sequence>MRSRESFVSDVLSGKERASKNDKMDNQAEAGKGIALERVYYSFQEDSMQGFCDISSIPNMPKQNTLFLREDGDRSTQAVNFGTPVHPFLHPPLEQAVAGSSSFHQRAKTSMEDTNIDRPNAVEKQKNCTLCRGEIQDDDTYHEAPYVANNFTDKNTKVFERRCANENFTPQQMVGKGAVKLIKPESRAYFSRTDGQFIHEHICGLNEETDNGHSMRTFQKVPNEAWINNCVLKSFKGSQEINDFPAQQMAGRKTSKFCSPEGRAYSSRKDGHFISEHICGFNEVTIKSPSLETMEEMPSKVCIGDIRRTYSAGIVHKSDEGFCDNGTVFLKRNQGNTHFLAQQVVEEGTAKLCLPVSRTNGRFFFEHTDEIADNSLFVGTNKELPSQACIKDTSRTTAVLLKNPQPKYFVQLNGMVSSKRATHLDAQHTNTDNFDGLSNSKVVPAEINSYNESRTPQFASHWNANTQTTPMSKRSSNECHASKSRRVNRACTHEKHPLTSDEKVRSSDETIPLKRWKTCVNSATANASNQSGYFSLREPHLRQISSQASQSQTAQCPTVIPNWSRRDGLVHQENLSVPNQNPTYGQAGINRRSQPPECQRLSGLSSAKSPNNEIFICKSKDSLVPKGVLCSKKSQNLKVCDVDPAVKEKVEKFRLRKEKTVAAIVLKIVPDKLLVVIDEEHEDISIEDLREELPAHQPRYPFGHQANELYFKQQLLQGTTCEKLEKPGSYEKLVAEYIGNGPVKLG</sequence>
<dbReference type="GO" id="GO:0003779">
    <property type="term" value="F:actin binding"/>
    <property type="evidence" value="ECO:0007669"/>
    <property type="project" value="InterPro"/>
</dbReference>
<dbReference type="Gene3D" id="3.40.20.10">
    <property type="entry name" value="Severin"/>
    <property type="match status" value="1"/>
</dbReference>
<dbReference type="AlphaFoldDB" id="A0A2B4RXI6"/>
<comment type="similarity">
    <text evidence="1">Belongs to the actin-binding proteins ADF family. GMF subfamily.</text>
</comment>
<accession>A0A2B4RXI6</accession>
<evidence type="ECO:0000313" key="4">
    <source>
        <dbReference type="EMBL" id="PFX21876.1"/>
    </source>
</evidence>
<dbReference type="GO" id="GO:0071846">
    <property type="term" value="P:actin filament debranching"/>
    <property type="evidence" value="ECO:0007669"/>
    <property type="project" value="InterPro"/>
</dbReference>
<evidence type="ECO:0000259" key="3">
    <source>
        <dbReference type="Pfam" id="PF00241"/>
    </source>
</evidence>
<dbReference type="Pfam" id="PF00241">
    <property type="entry name" value="Cofilin_ADF"/>
    <property type="match status" value="1"/>
</dbReference>
<name>A0A2B4RXI6_STYPI</name>
<dbReference type="OrthoDB" id="3919494at2759"/>